<name>B1Y2M7_LEPCP</name>
<dbReference type="GO" id="GO:0032259">
    <property type="term" value="P:methylation"/>
    <property type="evidence" value="ECO:0007669"/>
    <property type="project" value="UniProtKB-KW"/>
</dbReference>
<dbReference type="Gene3D" id="3.40.50.150">
    <property type="entry name" value="Vaccinia Virus protein VP39"/>
    <property type="match status" value="1"/>
</dbReference>
<reference evidence="2 3" key="1">
    <citation type="submission" date="2008-03" db="EMBL/GenBank/DDBJ databases">
        <title>Complete sequence of Leptothrix cholodnii SP-6.</title>
        <authorList>
            <consortium name="US DOE Joint Genome Institute"/>
            <person name="Copeland A."/>
            <person name="Lucas S."/>
            <person name="Lapidus A."/>
            <person name="Glavina del Rio T."/>
            <person name="Dalin E."/>
            <person name="Tice H."/>
            <person name="Bruce D."/>
            <person name="Goodwin L."/>
            <person name="Pitluck S."/>
            <person name="Chertkov O."/>
            <person name="Brettin T."/>
            <person name="Detter J.C."/>
            <person name="Han C."/>
            <person name="Kuske C.R."/>
            <person name="Schmutz J."/>
            <person name="Larimer F."/>
            <person name="Land M."/>
            <person name="Hauser L."/>
            <person name="Kyrpides N."/>
            <person name="Lykidis A."/>
            <person name="Emerson D."/>
            <person name="Richardson P."/>
        </authorList>
    </citation>
    <scope>NUCLEOTIDE SEQUENCE [LARGE SCALE GENOMIC DNA]</scope>
    <source>
        <strain evidence="3">ATCC 51168 / LMG 8142 / SP-6</strain>
    </source>
</reference>
<accession>B1Y2M7</accession>
<keyword evidence="2" id="KW-0489">Methyltransferase</keyword>
<evidence type="ECO:0000313" key="3">
    <source>
        <dbReference type="Proteomes" id="UP000001693"/>
    </source>
</evidence>
<dbReference type="PANTHER" id="PTHR43861:SF3">
    <property type="entry name" value="PUTATIVE (AFU_ORTHOLOGUE AFUA_2G14390)-RELATED"/>
    <property type="match status" value="1"/>
</dbReference>
<dbReference type="PANTHER" id="PTHR43861">
    <property type="entry name" value="TRANS-ACONITATE 2-METHYLTRANSFERASE-RELATED"/>
    <property type="match status" value="1"/>
</dbReference>
<dbReference type="Pfam" id="PF13489">
    <property type="entry name" value="Methyltransf_23"/>
    <property type="match status" value="1"/>
</dbReference>
<protein>
    <submittedName>
        <fullName evidence="2">Methyltransferase type 11</fullName>
    </submittedName>
</protein>
<dbReference type="SUPFAM" id="SSF53335">
    <property type="entry name" value="S-adenosyl-L-methionine-dependent methyltransferases"/>
    <property type="match status" value="1"/>
</dbReference>
<dbReference type="eggNOG" id="COG2227">
    <property type="taxonomic scope" value="Bacteria"/>
</dbReference>
<sequence>MTSPEPNYPAGVSLESRPCPNGCEPADQSVLVGQDRIHGIPGRFTVVRCQHCGLMRTDPRPTPQTIGAYYPADYAPHRAVDAVSKPKVRKWRHRFKDKIARLLGRDVRRLPPIEPGHMLEIGCASGAYLKEMRAQGWSVEGIEYSDAAAQSAREMGIHVQTASVETARDPERTADVATAWMVLEHLHDPVQALVKIRRWLKPDGYLVGVVPDANALDRRLFGELWYALQLPSHLYHYTPATLRQVLDTAGWELVQTRWQPNERNLLISLEWWLAGRNRPTAKKCLLWLKEARGARRLRRWLAWTLGVTHQSGRMEFWARPKRTQDREAKA</sequence>
<evidence type="ECO:0000313" key="2">
    <source>
        <dbReference type="EMBL" id="ACB33243.1"/>
    </source>
</evidence>
<dbReference type="Proteomes" id="UP000001693">
    <property type="component" value="Chromosome"/>
</dbReference>
<proteinExistence type="predicted"/>
<dbReference type="InterPro" id="IPR029063">
    <property type="entry name" value="SAM-dependent_MTases_sf"/>
</dbReference>
<keyword evidence="1 2" id="KW-0808">Transferase</keyword>
<dbReference type="EMBL" id="CP001013">
    <property type="protein sequence ID" value="ACB33243.1"/>
    <property type="molecule type" value="Genomic_DNA"/>
</dbReference>
<dbReference type="AlphaFoldDB" id="B1Y2M7"/>
<dbReference type="CDD" id="cd02440">
    <property type="entry name" value="AdoMet_MTases"/>
    <property type="match status" value="1"/>
</dbReference>
<dbReference type="KEGG" id="lch:Lcho_0971"/>
<keyword evidence="3" id="KW-1185">Reference proteome</keyword>
<dbReference type="GO" id="GO:0008168">
    <property type="term" value="F:methyltransferase activity"/>
    <property type="evidence" value="ECO:0007669"/>
    <property type="project" value="UniProtKB-KW"/>
</dbReference>
<gene>
    <name evidence="2" type="ordered locus">Lcho_0971</name>
</gene>
<dbReference type="HOGENOM" id="CLU_068669_0_1_4"/>
<dbReference type="RefSeq" id="WP_012346005.1">
    <property type="nucleotide sequence ID" value="NC_010524.1"/>
</dbReference>
<organism evidence="2 3">
    <name type="scientific">Leptothrix cholodnii (strain ATCC 51168 / LMG 8142 / SP-6)</name>
    <name type="common">Leptothrix discophora (strain SP-6)</name>
    <dbReference type="NCBI Taxonomy" id="395495"/>
    <lineage>
        <taxon>Bacteria</taxon>
        <taxon>Pseudomonadati</taxon>
        <taxon>Pseudomonadota</taxon>
        <taxon>Betaproteobacteria</taxon>
        <taxon>Burkholderiales</taxon>
        <taxon>Sphaerotilaceae</taxon>
        <taxon>Leptothrix</taxon>
    </lineage>
</organism>
<evidence type="ECO:0000256" key="1">
    <source>
        <dbReference type="ARBA" id="ARBA00022679"/>
    </source>
</evidence>
<dbReference type="STRING" id="395495.Lcho_0971"/>